<dbReference type="AlphaFoldDB" id="A0A1H3PI00"/>
<dbReference type="STRING" id="415015.SAMN05660462_01517"/>
<keyword evidence="1" id="KW-0175">Coiled coil</keyword>
<proteinExistence type="predicted"/>
<dbReference type="FunFam" id="3.30.70.270:FF:000001">
    <property type="entry name" value="Diguanylate cyclase domain protein"/>
    <property type="match status" value="1"/>
</dbReference>
<dbReference type="GO" id="GO:0052621">
    <property type="term" value="F:diguanylate cyclase activity"/>
    <property type="evidence" value="ECO:0007669"/>
    <property type="project" value="TreeGrafter"/>
</dbReference>
<dbReference type="Proteomes" id="UP000198625">
    <property type="component" value="Unassembled WGS sequence"/>
</dbReference>
<organism evidence="3 4">
    <name type="scientific">Proteiniborus ethanoligenes</name>
    <dbReference type="NCBI Taxonomy" id="415015"/>
    <lineage>
        <taxon>Bacteria</taxon>
        <taxon>Bacillati</taxon>
        <taxon>Bacillota</taxon>
        <taxon>Clostridia</taxon>
        <taxon>Eubacteriales</taxon>
        <taxon>Proteiniborus</taxon>
    </lineage>
</organism>
<dbReference type="CDD" id="cd01949">
    <property type="entry name" value="GGDEF"/>
    <property type="match status" value="1"/>
</dbReference>
<dbReference type="InterPro" id="IPR037208">
    <property type="entry name" value="Spo0E-like_sf"/>
</dbReference>
<dbReference type="PANTHER" id="PTHR45138:SF9">
    <property type="entry name" value="DIGUANYLATE CYCLASE DGCM-RELATED"/>
    <property type="match status" value="1"/>
</dbReference>
<keyword evidence="4" id="KW-1185">Reference proteome</keyword>
<evidence type="ECO:0000313" key="4">
    <source>
        <dbReference type="Proteomes" id="UP000198625"/>
    </source>
</evidence>
<dbReference type="InterPro" id="IPR043128">
    <property type="entry name" value="Rev_trsase/Diguanyl_cyclase"/>
</dbReference>
<dbReference type="Gene3D" id="4.10.280.10">
    <property type="entry name" value="Helix-loop-helix DNA-binding domain"/>
    <property type="match status" value="1"/>
</dbReference>
<evidence type="ECO:0000256" key="1">
    <source>
        <dbReference type="SAM" id="Coils"/>
    </source>
</evidence>
<dbReference type="SMART" id="SM00267">
    <property type="entry name" value="GGDEF"/>
    <property type="match status" value="1"/>
</dbReference>
<dbReference type="NCBIfam" id="TIGR00254">
    <property type="entry name" value="GGDEF"/>
    <property type="match status" value="1"/>
</dbReference>
<dbReference type="SUPFAM" id="SSF140500">
    <property type="entry name" value="BAS1536-like"/>
    <property type="match status" value="1"/>
</dbReference>
<feature type="coiled-coil region" evidence="1">
    <location>
        <begin position="236"/>
        <end position="270"/>
    </location>
</feature>
<name>A0A1H3PI00_9FIRM</name>
<evidence type="ECO:0000259" key="2">
    <source>
        <dbReference type="PROSITE" id="PS50887"/>
    </source>
</evidence>
<evidence type="ECO:0000313" key="3">
    <source>
        <dbReference type="EMBL" id="SDZ00573.1"/>
    </source>
</evidence>
<dbReference type="GO" id="GO:0005886">
    <property type="term" value="C:plasma membrane"/>
    <property type="evidence" value="ECO:0007669"/>
    <property type="project" value="TreeGrafter"/>
</dbReference>
<dbReference type="InterPro" id="IPR000160">
    <property type="entry name" value="GGDEF_dom"/>
</dbReference>
<dbReference type="EMBL" id="FNQE01000014">
    <property type="protein sequence ID" value="SDZ00573.1"/>
    <property type="molecule type" value="Genomic_DNA"/>
</dbReference>
<dbReference type="GO" id="GO:0046983">
    <property type="term" value="F:protein dimerization activity"/>
    <property type="evidence" value="ECO:0007669"/>
    <property type="project" value="InterPro"/>
</dbReference>
<dbReference type="SUPFAM" id="SSF55073">
    <property type="entry name" value="Nucleotide cyclase"/>
    <property type="match status" value="1"/>
</dbReference>
<sequence>MYKVRYGTKEIIRIVLNHENKIQYSNINNGEAYNYLKKLHILDRLSKNSYVQYNYGKHWVTINKIIIANQKYYVITIDSSNYKCNRCSKVLVDSVTGLYNRNYWKQINNGSIYHHPYSKKDFSLIFIDIDNLKEINDSFGHLIGDKAIEIVGQAIKNSIRKEDLGIRYGGDEFIILLFNQHKKAAKRVTERIRREIHKLAVEQGLNIQISAGIACTDCLVDLEDMTKMADKNLYREKKTKKEQKEQNNKVNNLAKEIREIRDELNRKIDGKSKIFTGTEILELSQKLDKLIVNYLEKE</sequence>
<feature type="domain" description="GGDEF" evidence="2">
    <location>
        <begin position="120"/>
        <end position="249"/>
    </location>
</feature>
<dbReference type="GO" id="GO:0043937">
    <property type="term" value="P:regulation of sporulation"/>
    <property type="evidence" value="ECO:0007669"/>
    <property type="project" value="InterPro"/>
</dbReference>
<dbReference type="Gene3D" id="3.30.70.270">
    <property type="match status" value="1"/>
</dbReference>
<dbReference type="InterPro" id="IPR036638">
    <property type="entry name" value="HLH_DNA-bd_sf"/>
</dbReference>
<reference evidence="3 4" key="1">
    <citation type="submission" date="2016-10" db="EMBL/GenBank/DDBJ databases">
        <authorList>
            <person name="de Groot N.N."/>
        </authorList>
    </citation>
    <scope>NUCLEOTIDE SEQUENCE [LARGE SCALE GENOMIC DNA]</scope>
    <source>
        <strain evidence="3 4">DSM 21650</strain>
    </source>
</reference>
<dbReference type="GO" id="GO:1902201">
    <property type="term" value="P:negative regulation of bacterial-type flagellum-dependent cell motility"/>
    <property type="evidence" value="ECO:0007669"/>
    <property type="project" value="TreeGrafter"/>
</dbReference>
<dbReference type="InterPro" id="IPR050469">
    <property type="entry name" value="Diguanylate_Cyclase"/>
</dbReference>
<dbReference type="PROSITE" id="PS50887">
    <property type="entry name" value="GGDEF"/>
    <property type="match status" value="1"/>
</dbReference>
<dbReference type="Pfam" id="PF09388">
    <property type="entry name" value="SpoOE-like"/>
    <property type="match status" value="1"/>
</dbReference>
<protein>
    <submittedName>
        <fullName evidence="3">Diguanylate cyclase (GGDEF) domain-containing protein</fullName>
    </submittedName>
</protein>
<gene>
    <name evidence="3" type="ORF">SAMN05660462_01517</name>
</gene>
<dbReference type="RefSeq" id="WP_091729371.1">
    <property type="nucleotide sequence ID" value="NZ_FNQE01000014.1"/>
</dbReference>
<dbReference type="InterPro" id="IPR029787">
    <property type="entry name" value="Nucleotide_cyclase"/>
</dbReference>
<dbReference type="Pfam" id="PF00990">
    <property type="entry name" value="GGDEF"/>
    <property type="match status" value="1"/>
</dbReference>
<dbReference type="GO" id="GO:0043709">
    <property type="term" value="P:cell adhesion involved in single-species biofilm formation"/>
    <property type="evidence" value="ECO:0007669"/>
    <property type="project" value="TreeGrafter"/>
</dbReference>
<dbReference type="PANTHER" id="PTHR45138">
    <property type="entry name" value="REGULATORY COMPONENTS OF SENSORY TRANSDUCTION SYSTEM"/>
    <property type="match status" value="1"/>
</dbReference>
<accession>A0A1H3PI00</accession>
<dbReference type="OrthoDB" id="9805474at2"/>
<dbReference type="InterPro" id="IPR018540">
    <property type="entry name" value="Spo0E-like"/>
</dbReference>